<feature type="transmembrane region" description="Helical" evidence="1">
    <location>
        <begin position="20"/>
        <end position="42"/>
    </location>
</feature>
<reference evidence="3" key="1">
    <citation type="journal article" date="2014" name="Int. J. Syst. Evol. Microbiol.">
        <title>Complete genome sequence of Corynebacterium casei LMG S-19264T (=DSM 44701T), isolated from a smear-ripened cheese.</title>
        <authorList>
            <consortium name="US DOE Joint Genome Institute (JGI-PGF)"/>
            <person name="Walter F."/>
            <person name="Albersmeier A."/>
            <person name="Kalinowski J."/>
            <person name="Ruckert C."/>
        </authorList>
    </citation>
    <scope>NUCLEOTIDE SEQUENCE</scope>
    <source>
        <strain evidence="3">CGMCC 4.7306</strain>
    </source>
</reference>
<feature type="transmembrane region" description="Helical" evidence="1">
    <location>
        <begin position="49"/>
        <end position="68"/>
    </location>
</feature>
<gene>
    <name evidence="3" type="ORF">GCM10011575_19550</name>
</gene>
<accession>A0A917W2P1</accession>
<organism evidence="3 4">
    <name type="scientific">Microlunatus endophyticus</name>
    <dbReference type="NCBI Taxonomy" id="1716077"/>
    <lineage>
        <taxon>Bacteria</taxon>
        <taxon>Bacillati</taxon>
        <taxon>Actinomycetota</taxon>
        <taxon>Actinomycetes</taxon>
        <taxon>Propionibacteriales</taxon>
        <taxon>Propionibacteriaceae</taxon>
        <taxon>Microlunatus</taxon>
    </lineage>
</organism>
<evidence type="ECO:0000313" key="4">
    <source>
        <dbReference type="Proteomes" id="UP000613840"/>
    </source>
</evidence>
<reference evidence="3" key="2">
    <citation type="submission" date="2020-09" db="EMBL/GenBank/DDBJ databases">
        <authorList>
            <person name="Sun Q."/>
            <person name="Zhou Y."/>
        </authorList>
    </citation>
    <scope>NUCLEOTIDE SEQUENCE</scope>
    <source>
        <strain evidence="3">CGMCC 4.7306</strain>
    </source>
</reference>
<sequence>MGLHRSPDMMTINGLPAHPLLVHLVLVMLPLSSLMAIIGSLWPAAQRKFGFLTPLAALGAMIFVPITIQAGEQLVDSLHLTGAAIAHHETLGRRILPFSIALAVTTIGQWIYLRFAPRRQWMTVLIALLVIAAAALTTVQVVLAGDAGAHLVWGGNAS</sequence>
<protein>
    <recommendedName>
        <fullName evidence="2">DUF2231 domain-containing protein</fullName>
    </recommendedName>
</protein>
<dbReference type="InterPro" id="IPR019251">
    <property type="entry name" value="DUF2231_TM"/>
</dbReference>
<proteinExistence type="predicted"/>
<evidence type="ECO:0000313" key="3">
    <source>
        <dbReference type="EMBL" id="GGL61061.1"/>
    </source>
</evidence>
<keyword evidence="1" id="KW-1133">Transmembrane helix</keyword>
<dbReference type="Pfam" id="PF09990">
    <property type="entry name" value="DUF2231"/>
    <property type="match status" value="1"/>
</dbReference>
<evidence type="ECO:0000259" key="2">
    <source>
        <dbReference type="Pfam" id="PF09990"/>
    </source>
</evidence>
<name>A0A917W2P1_9ACTN</name>
<keyword evidence="1" id="KW-0812">Transmembrane</keyword>
<evidence type="ECO:0000256" key="1">
    <source>
        <dbReference type="SAM" id="Phobius"/>
    </source>
</evidence>
<dbReference type="Proteomes" id="UP000613840">
    <property type="component" value="Unassembled WGS sequence"/>
</dbReference>
<keyword evidence="4" id="KW-1185">Reference proteome</keyword>
<feature type="domain" description="DUF2231" evidence="2">
    <location>
        <begin position="14"/>
        <end position="154"/>
    </location>
</feature>
<feature type="transmembrane region" description="Helical" evidence="1">
    <location>
        <begin position="125"/>
        <end position="143"/>
    </location>
</feature>
<comment type="caution">
    <text evidence="3">The sequence shown here is derived from an EMBL/GenBank/DDBJ whole genome shotgun (WGS) entry which is preliminary data.</text>
</comment>
<dbReference type="EMBL" id="BMMZ01000004">
    <property type="protein sequence ID" value="GGL61061.1"/>
    <property type="molecule type" value="Genomic_DNA"/>
</dbReference>
<dbReference type="AlphaFoldDB" id="A0A917W2P1"/>
<keyword evidence="1" id="KW-0472">Membrane</keyword>
<feature type="transmembrane region" description="Helical" evidence="1">
    <location>
        <begin position="95"/>
        <end position="113"/>
    </location>
</feature>
<dbReference type="RefSeq" id="WP_188895020.1">
    <property type="nucleotide sequence ID" value="NZ_BMMZ01000004.1"/>
</dbReference>